<evidence type="ECO:0000313" key="5">
    <source>
        <dbReference type="Proteomes" id="UP000309215"/>
    </source>
</evidence>
<name>A0A4U1J4D6_9BACT</name>
<comment type="caution">
    <text evidence="4">The sequence shown here is derived from an EMBL/GenBank/DDBJ whole genome shotgun (WGS) entry which is preliminary data.</text>
</comment>
<dbReference type="SUPFAM" id="SSF52833">
    <property type="entry name" value="Thioredoxin-like"/>
    <property type="match status" value="1"/>
</dbReference>
<keyword evidence="5" id="KW-1185">Reference proteome</keyword>
<dbReference type="PANTHER" id="PTHR42852">
    <property type="entry name" value="THIOL:DISULFIDE INTERCHANGE PROTEIN DSBE"/>
    <property type="match status" value="1"/>
</dbReference>
<dbReference type="OrthoDB" id="9811352at2"/>
<dbReference type="InterPro" id="IPR000866">
    <property type="entry name" value="AhpC/TSA"/>
</dbReference>
<dbReference type="InterPro" id="IPR013766">
    <property type="entry name" value="Thioredoxin_domain"/>
</dbReference>
<gene>
    <name evidence="4" type="ORF">E8A74_29655</name>
</gene>
<dbReference type="Pfam" id="PF00578">
    <property type="entry name" value="AhpC-TSA"/>
    <property type="match status" value="1"/>
</dbReference>
<evidence type="ECO:0000259" key="3">
    <source>
        <dbReference type="PROSITE" id="PS51352"/>
    </source>
</evidence>
<organism evidence="4 5">
    <name type="scientific">Polyangium fumosum</name>
    <dbReference type="NCBI Taxonomy" id="889272"/>
    <lineage>
        <taxon>Bacteria</taxon>
        <taxon>Pseudomonadati</taxon>
        <taxon>Myxococcota</taxon>
        <taxon>Polyangia</taxon>
        <taxon>Polyangiales</taxon>
        <taxon>Polyangiaceae</taxon>
        <taxon>Polyangium</taxon>
    </lineage>
</organism>
<feature type="chain" id="PRO_5020746496" evidence="2">
    <location>
        <begin position="31"/>
        <end position="240"/>
    </location>
</feature>
<accession>A0A4U1J4D6</accession>
<feature type="compositionally biased region" description="Low complexity" evidence="1">
    <location>
        <begin position="52"/>
        <end position="78"/>
    </location>
</feature>
<dbReference type="GO" id="GO:0016491">
    <property type="term" value="F:oxidoreductase activity"/>
    <property type="evidence" value="ECO:0007669"/>
    <property type="project" value="InterPro"/>
</dbReference>
<feature type="domain" description="Thioredoxin" evidence="3">
    <location>
        <begin position="94"/>
        <end position="240"/>
    </location>
</feature>
<dbReference type="InterPro" id="IPR050553">
    <property type="entry name" value="Thioredoxin_ResA/DsbE_sf"/>
</dbReference>
<dbReference type="Proteomes" id="UP000309215">
    <property type="component" value="Unassembled WGS sequence"/>
</dbReference>
<keyword evidence="2" id="KW-0732">Signal</keyword>
<reference evidence="4 5" key="1">
    <citation type="submission" date="2019-04" db="EMBL/GenBank/DDBJ databases">
        <authorList>
            <person name="Li Y."/>
            <person name="Wang J."/>
        </authorList>
    </citation>
    <scope>NUCLEOTIDE SEQUENCE [LARGE SCALE GENOMIC DNA]</scope>
    <source>
        <strain evidence="4 5">DSM 14668</strain>
    </source>
</reference>
<feature type="signal peptide" evidence="2">
    <location>
        <begin position="1"/>
        <end position="30"/>
    </location>
</feature>
<dbReference type="PANTHER" id="PTHR42852:SF13">
    <property type="entry name" value="PROTEIN DIPZ"/>
    <property type="match status" value="1"/>
</dbReference>
<dbReference type="Gene3D" id="3.40.30.10">
    <property type="entry name" value="Glutaredoxin"/>
    <property type="match status" value="1"/>
</dbReference>
<protein>
    <submittedName>
        <fullName evidence="4">TlpA family protein disulfide reductase</fullName>
    </submittedName>
</protein>
<dbReference type="GO" id="GO:0016209">
    <property type="term" value="F:antioxidant activity"/>
    <property type="evidence" value="ECO:0007669"/>
    <property type="project" value="InterPro"/>
</dbReference>
<dbReference type="CDD" id="cd02966">
    <property type="entry name" value="TlpA_like_family"/>
    <property type="match status" value="1"/>
</dbReference>
<proteinExistence type="predicted"/>
<dbReference type="EMBL" id="SSMQ01000036">
    <property type="protein sequence ID" value="TKD02032.1"/>
    <property type="molecule type" value="Genomic_DNA"/>
</dbReference>
<evidence type="ECO:0000313" key="4">
    <source>
        <dbReference type="EMBL" id="TKD02032.1"/>
    </source>
</evidence>
<sequence>MGAPAGPAGRPLPPNPRALLAACVCSLALAACENGGTVKPEPPVTGRSNAVTAGSNAAATTPASATPSAKPSAAPAAPRKLCADTTARQAPKGALKTAAAPGATALPASISFGVGKWVWVNLWAAWCGPCKEEMPRLQNFQSRLRNAGVMIDLAFVSLDDDERQLSRFLEAQPEAGVRASYWLPEGGGRDTWIGTLGVKDAGNLPVHALIAPSGQLACLIQGAVEETDYQAIADIVSAKR</sequence>
<dbReference type="InterPro" id="IPR036249">
    <property type="entry name" value="Thioredoxin-like_sf"/>
</dbReference>
<dbReference type="AlphaFoldDB" id="A0A4U1J4D6"/>
<evidence type="ECO:0000256" key="1">
    <source>
        <dbReference type="SAM" id="MobiDB-lite"/>
    </source>
</evidence>
<dbReference type="PROSITE" id="PS51352">
    <property type="entry name" value="THIOREDOXIN_2"/>
    <property type="match status" value="1"/>
</dbReference>
<feature type="region of interest" description="Disordered" evidence="1">
    <location>
        <begin position="36"/>
        <end position="88"/>
    </location>
</feature>
<evidence type="ECO:0000256" key="2">
    <source>
        <dbReference type="SAM" id="SignalP"/>
    </source>
</evidence>